<dbReference type="Gene3D" id="2.60.120.200">
    <property type="match status" value="1"/>
</dbReference>
<dbReference type="GO" id="GO:0005524">
    <property type="term" value="F:ATP binding"/>
    <property type="evidence" value="ECO:0007669"/>
    <property type="project" value="UniProtKB-UniRule"/>
</dbReference>
<dbReference type="FunFam" id="3.30.200.20:FF:000810">
    <property type="entry name" value="L-type lectin-domain containing receptor kinase S.6"/>
    <property type="match status" value="1"/>
</dbReference>
<dbReference type="Gene3D" id="3.30.40.10">
    <property type="entry name" value="Zinc/RING finger domain, C3HC4 (zinc finger)"/>
    <property type="match status" value="1"/>
</dbReference>
<evidence type="ECO:0000256" key="10">
    <source>
        <dbReference type="ARBA" id="ARBA00022723"/>
    </source>
</evidence>
<dbReference type="GO" id="GO:0005886">
    <property type="term" value="C:plasma membrane"/>
    <property type="evidence" value="ECO:0007669"/>
    <property type="project" value="UniProtKB-SubCell"/>
</dbReference>
<dbReference type="Gene3D" id="1.10.510.10">
    <property type="entry name" value="Transferase(Phosphotransferase) domain 1"/>
    <property type="match status" value="1"/>
</dbReference>
<dbReference type="GO" id="GO:0030246">
    <property type="term" value="F:carbohydrate binding"/>
    <property type="evidence" value="ECO:0007669"/>
    <property type="project" value="UniProtKB-KW"/>
</dbReference>
<keyword evidence="11 24" id="KW-0732">Signal</keyword>
<keyword evidence="27" id="KW-1185">Reference proteome</keyword>
<evidence type="ECO:0000256" key="12">
    <source>
        <dbReference type="ARBA" id="ARBA00022734"/>
    </source>
</evidence>
<evidence type="ECO:0000256" key="5">
    <source>
        <dbReference type="ARBA" id="ARBA00012513"/>
    </source>
</evidence>
<evidence type="ECO:0000256" key="15">
    <source>
        <dbReference type="ARBA" id="ARBA00022777"/>
    </source>
</evidence>
<keyword evidence="17 22" id="KW-0067">ATP-binding</keyword>
<dbReference type="FunFam" id="1.10.510.10:FF:000342">
    <property type="entry name" value="L-type lectin-domain containing receptor kinase VIII.1"/>
    <property type="match status" value="1"/>
</dbReference>
<comment type="similarity">
    <text evidence="4">In the C-terminal section; belongs to the protein kinase superfamily. Ser/Thr protein kinase family.</text>
</comment>
<dbReference type="InterPro" id="IPR013083">
    <property type="entry name" value="Znf_RING/FYVE/PHD"/>
</dbReference>
<keyword evidence="7" id="KW-0723">Serine/threonine-protein kinase</keyword>
<dbReference type="InterPro" id="IPR008271">
    <property type="entry name" value="Ser/Thr_kinase_AS"/>
</dbReference>
<protein>
    <recommendedName>
        <fullName evidence="5">non-specific serine/threonine protein kinase</fullName>
        <ecNumber evidence="5">2.7.11.1</ecNumber>
    </recommendedName>
</protein>
<dbReference type="InterPro" id="IPR056280">
    <property type="entry name" value="AIPP2-like_SPOC"/>
</dbReference>
<evidence type="ECO:0000256" key="3">
    <source>
        <dbReference type="ARBA" id="ARBA00008536"/>
    </source>
</evidence>
<dbReference type="PROSITE" id="PS50011">
    <property type="entry name" value="PROTEIN_KINASE_DOM"/>
    <property type="match status" value="1"/>
</dbReference>
<dbReference type="InterPro" id="IPR017441">
    <property type="entry name" value="Protein_kinase_ATP_BS"/>
</dbReference>
<gene>
    <name evidence="26" type="ORF">VNO80_16531</name>
</gene>
<accession>A0AAN9MSA1</accession>
<keyword evidence="12" id="KW-0430">Lectin</keyword>
<keyword evidence="6" id="KW-1003">Cell membrane</keyword>
<feature type="chain" id="PRO_5042864666" description="non-specific serine/threonine protein kinase" evidence="24">
    <location>
        <begin position="26"/>
        <end position="1017"/>
    </location>
</feature>
<feature type="binding site" evidence="22">
    <location>
        <position position="384"/>
    </location>
    <ligand>
        <name>ATP</name>
        <dbReference type="ChEBI" id="CHEBI:30616"/>
    </ligand>
</feature>
<dbReference type="GO" id="GO:0004674">
    <property type="term" value="F:protein serine/threonine kinase activity"/>
    <property type="evidence" value="ECO:0007669"/>
    <property type="project" value="UniProtKB-KW"/>
</dbReference>
<feature type="domain" description="Protein kinase" evidence="25">
    <location>
        <begin position="356"/>
        <end position="636"/>
    </location>
</feature>
<dbReference type="Pfam" id="PF23121">
    <property type="entry name" value="SPOC_AIPP2"/>
    <property type="match status" value="1"/>
</dbReference>
<evidence type="ECO:0000256" key="18">
    <source>
        <dbReference type="ARBA" id="ARBA00022989"/>
    </source>
</evidence>
<dbReference type="PROSITE" id="PS00107">
    <property type="entry name" value="PROTEIN_KINASE_ATP"/>
    <property type="match status" value="1"/>
</dbReference>
<keyword evidence="18 23" id="KW-1133">Transmembrane helix</keyword>
<dbReference type="SMART" id="SM00249">
    <property type="entry name" value="PHD"/>
    <property type="match status" value="1"/>
</dbReference>
<evidence type="ECO:0000256" key="21">
    <source>
        <dbReference type="ARBA" id="ARBA00023180"/>
    </source>
</evidence>
<evidence type="ECO:0000256" key="11">
    <source>
        <dbReference type="ARBA" id="ARBA00022729"/>
    </source>
</evidence>
<dbReference type="InterPro" id="IPR001220">
    <property type="entry name" value="Legume_lectin_dom"/>
</dbReference>
<feature type="transmembrane region" description="Helical" evidence="23">
    <location>
        <begin position="291"/>
        <end position="317"/>
    </location>
</feature>
<keyword evidence="21" id="KW-0325">Glycoprotein</keyword>
<dbReference type="SUPFAM" id="SSF49899">
    <property type="entry name" value="Concanavalin A-like lectins/glucanases"/>
    <property type="match status" value="1"/>
</dbReference>
<evidence type="ECO:0000256" key="23">
    <source>
        <dbReference type="SAM" id="Phobius"/>
    </source>
</evidence>
<comment type="similarity">
    <text evidence="3">In the N-terminal section; belongs to the leguminous lectin family.</text>
</comment>
<evidence type="ECO:0000313" key="26">
    <source>
        <dbReference type="EMBL" id="KAK7357247.1"/>
    </source>
</evidence>
<evidence type="ECO:0000256" key="1">
    <source>
        <dbReference type="ARBA" id="ARBA00004251"/>
    </source>
</evidence>
<dbReference type="InterPro" id="IPR011011">
    <property type="entry name" value="Znf_FYVE_PHD"/>
</dbReference>
<dbReference type="SUPFAM" id="SSF57903">
    <property type="entry name" value="FYVE/PHD zinc finger"/>
    <property type="match status" value="1"/>
</dbReference>
<dbReference type="SMART" id="SM00220">
    <property type="entry name" value="S_TKc"/>
    <property type="match status" value="1"/>
</dbReference>
<dbReference type="PANTHER" id="PTHR27007">
    <property type="match status" value="1"/>
</dbReference>
<dbReference type="InterPro" id="IPR011009">
    <property type="entry name" value="Kinase-like_dom_sf"/>
</dbReference>
<keyword evidence="20" id="KW-0675">Receptor</keyword>
<evidence type="ECO:0000259" key="25">
    <source>
        <dbReference type="PROSITE" id="PS50011"/>
    </source>
</evidence>
<dbReference type="CDD" id="cd06899">
    <property type="entry name" value="lectin_legume_LecRK_Arcelin_ConA"/>
    <property type="match status" value="1"/>
</dbReference>
<dbReference type="SUPFAM" id="SSF56112">
    <property type="entry name" value="Protein kinase-like (PK-like)"/>
    <property type="match status" value="1"/>
</dbReference>
<keyword evidence="8" id="KW-0808">Transferase</keyword>
<evidence type="ECO:0000256" key="16">
    <source>
        <dbReference type="ARBA" id="ARBA00022833"/>
    </source>
</evidence>
<evidence type="ECO:0000256" key="20">
    <source>
        <dbReference type="ARBA" id="ARBA00023170"/>
    </source>
</evidence>
<dbReference type="PROSITE" id="PS00108">
    <property type="entry name" value="PROTEIN_KINASE_ST"/>
    <property type="match status" value="1"/>
</dbReference>
<evidence type="ECO:0000256" key="14">
    <source>
        <dbReference type="ARBA" id="ARBA00022771"/>
    </source>
</evidence>
<dbReference type="InterPro" id="IPR013320">
    <property type="entry name" value="ConA-like_dom_sf"/>
</dbReference>
<keyword evidence="13 22" id="KW-0547">Nucleotide-binding</keyword>
<evidence type="ECO:0000313" key="27">
    <source>
        <dbReference type="Proteomes" id="UP001374584"/>
    </source>
</evidence>
<proteinExistence type="inferred from homology"/>
<comment type="caution">
    <text evidence="26">The sequence shown here is derived from an EMBL/GenBank/DDBJ whole genome shotgun (WGS) entry which is preliminary data.</text>
</comment>
<dbReference type="GO" id="GO:0008270">
    <property type="term" value="F:zinc ion binding"/>
    <property type="evidence" value="ECO:0007669"/>
    <property type="project" value="UniProtKB-KW"/>
</dbReference>
<evidence type="ECO:0000256" key="13">
    <source>
        <dbReference type="ARBA" id="ARBA00022741"/>
    </source>
</evidence>
<evidence type="ECO:0000256" key="7">
    <source>
        <dbReference type="ARBA" id="ARBA00022527"/>
    </source>
</evidence>
<name>A0AAN9MSA1_PHACN</name>
<evidence type="ECO:0000256" key="17">
    <source>
        <dbReference type="ARBA" id="ARBA00022840"/>
    </source>
</evidence>
<evidence type="ECO:0000256" key="22">
    <source>
        <dbReference type="PROSITE-ProRule" id="PRU10141"/>
    </source>
</evidence>
<dbReference type="Gene3D" id="3.30.200.20">
    <property type="entry name" value="Phosphorylase Kinase, domain 1"/>
    <property type="match status" value="1"/>
</dbReference>
<keyword evidence="19 23" id="KW-0472">Membrane</keyword>
<evidence type="ECO:0000256" key="4">
    <source>
        <dbReference type="ARBA" id="ARBA00010217"/>
    </source>
</evidence>
<evidence type="ECO:0000256" key="19">
    <source>
        <dbReference type="ARBA" id="ARBA00023136"/>
    </source>
</evidence>
<evidence type="ECO:0000256" key="24">
    <source>
        <dbReference type="SAM" id="SignalP"/>
    </source>
</evidence>
<keyword evidence="15" id="KW-0418">Kinase</keyword>
<evidence type="ECO:0000256" key="8">
    <source>
        <dbReference type="ARBA" id="ARBA00022679"/>
    </source>
</evidence>
<reference evidence="26 27" key="1">
    <citation type="submission" date="2024-01" db="EMBL/GenBank/DDBJ databases">
        <title>The genomes of 5 underutilized Papilionoideae crops provide insights into root nodulation and disease resistanc.</title>
        <authorList>
            <person name="Jiang F."/>
        </authorList>
    </citation>
    <scope>NUCLEOTIDE SEQUENCE [LARGE SCALE GENOMIC DNA]</scope>
    <source>
        <strain evidence="26">JINMINGXINNONG_FW02</strain>
        <tissue evidence="26">Leaves</tissue>
    </source>
</reference>
<dbReference type="Proteomes" id="UP001374584">
    <property type="component" value="Unassembled WGS sequence"/>
</dbReference>
<dbReference type="Pfam" id="PF00069">
    <property type="entry name" value="Pkinase"/>
    <property type="match status" value="1"/>
</dbReference>
<sequence length="1017" mass="113368">MPCSSLPPLFFFIFFVFLLLPSVLSLPFFPSDNLTLYGDAFFSHKAITLTTHQPTCSSSSIGRAFFIYPLRFLDPQTNSTASFSSRFSFSILSSPSCPSGDGLAFLIASSTHFPALSMGLPQPSPSSSSFFAVEFDTTFDPSLGDINDNHVALDVNSASSFASVDALSRGIDLKSGKLITAWVEYRHAIKMVRVWLAYSSTRPPTPILASKIDLSERLEDFMHVGFTASNGEGSSDYLIHHWQFTTLDHDSRSMDVVDEGDCFLCYEGDSTGFGYDSNTRENERRKKIAEMALGLAGLTAFVVSVMAAMVVVCVFLTRRKGGVRKNMEQGKSCRFQTSKVPTRLSLSEIKSATMGFNRDRLVGEGASAKVYKGYLPFGGDVAVKRFERENDLDCLHNPFATEFATMVSYLRHKNLVQLKGWCCEGNELVLVYEFLPNGSLNKVLHRNFNSSIVLSWRQRENIVLGVAAALTYLHEECERQIIHRDVKTCNIMLDADFNAKLGDFGLAEVYEHSSSTREATIPAGTMGYLAPEYVYSGVPTVKTDVYSFGVVVLEVASGRKPVEDDGTVVVDYVWSLWERRKLIEAADPRLMGKFDAVDMERMLLVGLLCVHPDDEKRPRVREAARILKKEAPLPLLPPTKPRVRIRPICPDATPETPYVVGDSLSTDEAPYLTPRRKADSQETVCLKCGDRGFQVALVFCSGCKAYALHRYCLKGPVIFTDAVTWFCDDCAKRLRIPPSLDQSTPLSSVTRNYINLEKNAIQAARVVTNCKERVKKCNKPQKEKIKKKHKGKVNYETKGVLSSSPELEHPQCIISSEEECEVANECGAAPRDVANSDFGVQSVPFSQGATNNDSSCVELHDRVYAQPLVDPIWRGSIYFCNETIGTVSGLLAHVSDLACSKVAQETGRFPEVLHAELVPKSIVWPESFKRKEPTDQDIALFFFPDSEGTEKVFDALVDDVICHEKAIRFVAKNTELLVFPSTELPIAYWRFEAKYYLWGVFKRKQTSEQRNNGACRD</sequence>
<dbReference type="InterPro" id="IPR050528">
    <property type="entry name" value="L-type_Lectin-RKs"/>
</dbReference>
<organism evidence="26 27">
    <name type="scientific">Phaseolus coccineus</name>
    <name type="common">Scarlet runner bean</name>
    <name type="synonym">Phaseolus multiflorus</name>
    <dbReference type="NCBI Taxonomy" id="3886"/>
    <lineage>
        <taxon>Eukaryota</taxon>
        <taxon>Viridiplantae</taxon>
        <taxon>Streptophyta</taxon>
        <taxon>Embryophyta</taxon>
        <taxon>Tracheophyta</taxon>
        <taxon>Spermatophyta</taxon>
        <taxon>Magnoliopsida</taxon>
        <taxon>eudicotyledons</taxon>
        <taxon>Gunneridae</taxon>
        <taxon>Pentapetalae</taxon>
        <taxon>rosids</taxon>
        <taxon>fabids</taxon>
        <taxon>Fabales</taxon>
        <taxon>Fabaceae</taxon>
        <taxon>Papilionoideae</taxon>
        <taxon>50 kb inversion clade</taxon>
        <taxon>NPAAA clade</taxon>
        <taxon>indigoferoid/millettioid clade</taxon>
        <taxon>Phaseoleae</taxon>
        <taxon>Phaseolus</taxon>
    </lineage>
</organism>
<dbReference type="CDD" id="cd14066">
    <property type="entry name" value="STKc_IRAK"/>
    <property type="match status" value="1"/>
</dbReference>
<comment type="subcellular location">
    <subcellularLocation>
        <location evidence="1">Cell membrane</location>
        <topology evidence="1">Single-pass type I membrane protein</topology>
    </subcellularLocation>
</comment>
<dbReference type="EC" id="2.7.11.1" evidence="5"/>
<evidence type="ECO:0000256" key="6">
    <source>
        <dbReference type="ARBA" id="ARBA00022475"/>
    </source>
</evidence>
<evidence type="ECO:0000256" key="2">
    <source>
        <dbReference type="ARBA" id="ARBA00007606"/>
    </source>
</evidence>
<dbReference type="EMBL" id="JAYMYR010000006">
    <property type="protein sequence ID" value="KAK7357247.1"/>
    <property type="molecule type" value="Genomic_DNA"/>
</dbReference>
<dbReference type="InterPro" id="IPR001965">
    <property type="entry name" value="Znf_PHD"/>
</dbReference>
<keyword evidence="10" id="KW-0479">Metal-binding</keyword>
<dbReference type="Pfam" id="PF00139">
    <property type="entry name" value="Lectin_legB"/>
    <property type="match status" value="1"/>
</dbReference>
<keyword evidence="9 23" id="KW-0812">Transmembrane</keyword>
<dbReference type="AlphaFoldDB" id="A0AAN9MSA1"/>
<keyword evidence="16" id="KW-0862">Zinc</keyword>
<dbReference type="GO" id="GO:0002229">
    <property type="term" value="P:defense response to oomycetes"/>
    <property type="evidence" value="ECO:0007669"/>
    <property type="project" value="UniProtKB-ARBA"/>
</dbReference>
<dbReference type="InterPro" id="IPR000719">
    <property type="entry name" value="Prot_kinase_dom"/>
</dbReference>
<feature type="signal peptide" evidence="24">
    <location>
        <begin position="1"/>
        <end position="25"/>
    </location>
</feature>
<evidence type="ECO:0000256" key="9">
    <source>
        <dbReference type="ARBA" id="ARBA00022692"/>
    </source>
</evidence>
<comment type="similarity">
    <text evidence="2">Belongs to the leguminous lectin family.</text>
</comment>
<keyword evidence="14" id="KW-0863">Zinc-finger</keyword>